<reference evidence="1 2" key="1">
    <citation type="journal article" date="2019" name="Sci. Rep.">
        <title>Orb-weaving spider Araneus ventricosus genome elucidates the spidroin gene catalogue.</title>
        <authorList>
            <person name="Kono N."/>
            <person name="Nakamura H."/>
            <person name="Ohtoshi R."/>
            <person name="Moran D.A.P."/>
            <person name="Shinohara A."/>
            <person name="Yoshida Y."/>
            <person name="Fujiwara M."/>
            <person name="Mori M."/>
            <person name="Tomita M."/>
            <person name="Arakawa K."/>
        </authorList>
    </citation>
    <scope>NUCLEOTIDE SEQUENCE [LARGE SCALE GENOMIC DNA]</scope>
</reference>
<dbReference type="AlphaFoldDB" id="A0A4Y2RS78"/>
<dbReference type="Proteomes" id="UP000499080">
    <property type="component" value="Unassembled WGS sequence"/>
</dbReference>
<evidence type="ECO:0000313" key="2">
    <source>
        <dbReference type="Proteomes" id="UP000499080"/>
    </source>
</evidence>
<accession>A0A4Y2RS78</accession>
<dbReference type="EMBL" id="BGPR01018271">
    <property type="protein sequence ID" value="GBN78692.1"/>
    <property type="molecule type" value="Genomic_DNA"/>
</dbReference>
<sequence length="160" mass="17622">MLSQQPLYKSSGLRPCIIVQEKLRAMMFQMWPPSPILVHDTFTVVTKLFNPVTQSETVPGGPKSSPYLRLSVNFISLLIINVTQAAKHHRPSNGQTSPADVHIVGATSFATPPSRWACTTALHWPMAGKKSPQTVLRALADAFPTITDYRAIMGRAQINQ</sequence>
<keyword evidence="2" id="KW-1185">Reference proteome</keyword>
<comment type="caution">
    <text evidence="1">The sequence shown here is derived from an EMBL/GenBank/DDBJ whole genome shotgun (WGS) entry which is preliminary data.</text>
</comment>
<organism evidence="1 2">
    <name type="scientific">Araneus ventricosus</name>
    <name type="common">Orbweaver spider</name>
    <name type="synonym">Epeira ventricosa</name>
    <dbReference type="NCBI Taxonomy" id="182803"/>
    <lineage>
        <taxon>Eukaryota</taxon>
        <taxon>Metazoa</taxon>
        <taxon>Ecdysozoa</taxon>
        <taxon>Arthropoda</taxon>
        <taxon>Chelicerata</taxon>
        <taxon>Arachnida</taxon>
        <taxon>Araneae</taxon>
        <taxon>Araneomorphae</taxon>
        <taxon>Entelegynae</taxon>
        <taxon>Araneoidea</taxon>
        <taxon>Araneidae</taxon>
        <taxon>Araneus</taxon>
    </lineage>
</organism>
<proteinExistence type="predicted"/>
<gene>
    <name evidence="1" type="ORF">AVEN_16111_1</name>
</gene>
<evidence type="ECO:0000313" key="1">
    <source>
        <dbReference type="EMBL" id="GBN78692.1"/>
    </source>
</evidence>
<protein>
    <submittedName>
        <fullName evidence="1">Uncharacterized protein</fullName>
    </submittedName>
</protein>
<name>A0A4Y2RS78_ARAVE</name>